<dbReference type="AlphaFoldDB" id="A0A455SZQ4"/>
<keyword evidence="6 9" id="KW-1133">Transmembrane helix</keyword>
<dbReference type="PANTHER" id="PTHR11795:SF445">
    <property type="entry name" value="AMINO ACID ABC TRANSPORTER PERMEASE PROTEIN"/>
    <property type="match status" value="1"/>
</dbReference>
<name>A0A455SZQ4_9CHLR</name>
<evidence type="ECO:0000256" key="2">
    <source>
        <dbReference type="ARBA" id="ARBA00022448"/>
    </source>
</evidence>
<evidence type="ECO:0000256" key="5">
    <source>
        <dbReference type="ARBA" id="ARBA00022970"/>
    </source>
</evidence>
<reference evidence="10" key="1">
    <citation type="submission" date="2018-12" db="EMBL/GenBank/DDBJ databases">
        <title>Novel natural products biosynthetic potential of the class Ktedonobacteria.</title>
        <authorList>
            <person name="Zheng Y."/>
            <person name="Saitou A."/>
            <person name="Wang C.M."/>
            <person name="Toyoda A."/>
            <person name="Minakuchi Y."/>
            <person name="Sekiguchi Y."/>
            <person name="Ueda K."/>
            <person name="Takano H."/>
            <person name="Sakai Y."/>
            <person name="Yokota A."/>
            <person name="Yabe S."/>
        </authorList>
    </citation>
    <scope>NUCLEOTIDE SEQUENCE</scope>
    <source>
        <strain evidence="10">A3-2</strain>
    </source>
</reference>
<evidence type="ECO:0000256" key="9">
    <source>
        <dbReference type="SAM" id="Phobius"/>
    </source>
</evidence>
<evidence type="ECO:0000256" key="8">
    <source>
        <dbReference type="ARBA" id="ARBA00037998"/>
    </source>
</evidence>
<evidence type="ECO:0000256" key="3">
    <source>
        <dbReference type="ARBA" id="ARBA00022475"/>
    </source>
</evidence>
<feature type="transmembrane region" description="Helical" evidence="9">
    <location>
        <begin position="34"/>
        <end position="56"/>
    </location>
</feature>
<gene>
    <name evidence="10" type="ORF">KTA_05910</name>
</gene>
<dbReference type="CDD" id="cd06582">
    <property type="entry name" value="TM_PBP1_LivH_like"/>
    <property type="match status" value="1"/>
</dbReference>
<feature type="transmembrane region" description="Helical" evidence="9">
    <location>
        <begin position="6"/>
        <end position="27"/>
    </location>
</feature>
<dbReference type="PANTHER" id="PTHR11795">
    <property type="entry name" value="BRANCHED-CHAIN AMINO ACID TRANSPORT SYSTEM PERMEASE PROTEIN LIVH"/>
    <property type="match status" value="1"/>
</dbReference>
<feature type="transmembrane region" description="Helical" evidence="9">
    <location>
        <begin position="229"/>
        <end position="256"/>
    </location>
</feature>
<dbReference type="InterPro" id="IPR001851">
    <property type="entry name" value="ABC_transp_permease"/>
</dbReference>
<dbReference type="GO" id="GO:0006865">
    <property type="term" value="P:amino acid transport"/>
    <property type="evidence" value="ECO:0007669"/>
    <property type="project" value="UniProtKB-KW"/>
</dbReference>
<comment type="subcellular location">
    <subcellularLocation>
        <location evidence="1">Cell membrane</location>
        <topology evidence="1">Multi-pass membrane protein</topology>
    </subcellularLocation>
</comment>
<keyword evidence="3" id="KW-1003">Cell membrane</keyword>
<keyword evidence="2" id="KW-0813">Transport</keyword>
<evidence type="ECO:0000256" key="4">
    <source>
        <dbReference type="ARBA" id="ARBA00022692"/>
    </source>
</evidence>
<evidence type="ECO:0000256" key="1">
    <source>
        <dbReference type="ARBA" id="ARBA00004651"/>
    </source>
</evidence>
<sequence>MLTTISVSLLVQALVNGLLLGLVYTLISLGLSLTLGIMGVVNVAHSTLIMLGSYLALELLQRLGLDPIVSAVVAVPVFFLIGVVLERLLISRVARTSQTTGLLVLFGVLVVIEGAAILRWTTDTQVLSVGYTNASLTLDGIALAVPRLIAAAIALALVLLLDAFLRYTLYGKAIRAMAQNRDAARISGIDTDRLSLLVFGLATATAGVGGVVLAMIFPFDPQDHYRWLAWAFLVVVIGGLGSIRNTLLAGLLIGLIETLSSVLFPFQYVYFIVYLLLVITLLVRGRGLAGVQSRTL</sequence>
<protein>
    <submittedName>
        <fullName evidence="10">Branched-chain amino acid ABC transporter permease</fullName>
    </submittedName>
</protein>
<evidence type="ECO:0000256" key="6">
    <source>
        <dbReference type="ARBA" id="ARBA00022989"/>
    </source>
</evidence>
<feature type="transmembrane region" description="Helical" evidence="9">
    <location>
        <begin position="268"/>
        <end position="289"/>
    </location>
</feature>
<organism evidence="10">
    <name type="scientific">Thermogemmatispora argillosa</name>
    <dbReference type="NCBI Taxonomy" id="2045280"/>
    <lineage>
        <taxon>Bacteria</taxon>
        <taxon>Bacillati</taxon>
        <taxon>Chloroflexota</taxon>
        <taxon>Ktedonobacteria</taxon>
        <taxon>Thermogemmatisporales</taxon>
        <taxon>Thermogemmatisporaceae</taxon>
        <taxon>Thermogemmatispora</taxon>
    </lineage>
</organism>
<accession>A0A455SZQ4</accession>
<feature type="transmembrane region" description="Helical" evidence="9">
    <location>
        <begin position="141"/>
        <end position="165"/>
    </location>
</feature>
<feature type="transmembrane region" description="Helical" evidence="9">
    <location>
        <begin position="102"/>
        <end position="121"/>
    </location>
</feature>
<proteinExistence type="inferred from homology"/>
<comment type="similarity">
    <text evidence="8">Belongs to the binding-protein-dependent transport system permease family. LivHM subfamily.</text>
</comment>
<keyword evidence="7 9" id="KW-0472">Membrane</keyword>
<evidence type="ECO:0000256" key="7">
    <source>
        <dbReference type="ARBA" id="ARBA00023136"/>
    </source>
</evidence>
<feature type="transmembrane region" description="Helical" evidence="9">
    <location>
        <begin position="194"/>
        <end position="217"/>
    </location>
</feature>
<evidence type="ECO:0000313" key="10">
    <source>
        <dbReference type="EMBL" id="BBH92392.1"/>
    </source>
</evidence>
<dbReference type="InterPro" id="IPR052157">
    <property type="entry name" value="BCAA_transport_permease"/>
</dbReference>
<feature type="transmembrane region" description="Helical" evidence="9">
    <location>
        <begin position="68"/>
        <end position="90"/>
    </location>
</feature>
<dbReference type="GO" id="GO:0005886">
    <property type="term" value="C:plasma membrane"/>
    <property type="evidence" value="ECO:0007669"/>
    <property type="project" value="UniProtKB-SubCell"/>
</dbReference>
<keyword evidence="5" id="KW-0029">Amino-acid transport</keyword>
<dbReference type="Pfam" id="PF02653">
    <property type="entry name" value="BPD_transp_2"/>
    <property type="match status" value="1"/>
</dbReference>
<dbReference type="EMBL" id="AP019377">
    <property type="protein sequence ID" value="BBH92392.1"/>
    <property type="molecule type" value="Genomic_DNA"/>
</dbReference>
<dbReference type="GO" id="GO:0022857">
    <property type="term" value="F:transmembrane transporter activity"/>
    <property type="evidence" value="ECO:0007669"/>
    <property type="project" value="InterPro"/>
</dbReference>
<keyword evidence="4 9" id="KW-0812">Transmembrane</keyword>